<feature type="domain" description="U-box" evidence="5">
    <location>
        <begin position="427"/>
        <end position="501"/>
    </location>
</feature>
<evidence type="ECO:0000313" key="7">
    <source>
        <dbReference type="EMBL" id="VFT98922.1"/>
    </source>
</evidence>
<dbReference type="GO" id="GO:0085020">
    <property type="term" value="P:protein K6-linked ubiquitination"/>
    <property type="evidence" value="ECO:0007669"/>
    <property type="project" value="TreeGrafter"/>
</dbReference>
<evidence type="ECO:0000313" key="8">
    <source>
        <dbReference type="Proteomes" id="UP000332933"/>
    </source>
</evidence>
<evidence type="ECO:0000259" key="5">
    <source>
        <dbReference type="PROSITE" id="PS51698"/>
    </source>
</evidence>
<dbReference type="OrthoDB" id="20872at2759"/>
<dbReference type="PANTHER" id="PTHR24171:SF8">
    <property type="entry name" value="BRCA1-ASSOCIATED RING DOMAIN PROTEIN 1"/>
    <property type="match status" value="1"/>
</dbReference>
<evidence type="ECO:0000256" key="1">
    <source>
        <dbReference type="ARBA" id="ARBA00022737"/>
    </source>
</evidence>
<dbReference type="SMART" id="SM00504">
    <property type="entry name" value="Ubox"/>
    <property type="match status" value="1"/>
</dbReference>
<feature type="repeat" description="ANK" evidence="3">
    <location>
        <begin position="171"/>
        <end position="203"/>
    </location>
</feature>
<keyword evidence="1" id="KW-0677">Repeat</keyword>
<dbReference type="AlphaFoldDB" id="A0A485LJM7"/>
<protein>
    <submittedName>
        <fullName evidence="7">Aste57867_22255 protein</fullName>
    </submittedName>
</protein>
<dbReference type="EMBL" id="VJMH01007024">
    <property type="protein sequence ID" value="KAF0685937.1"/>
    <property type="molecule type" value="Genomic_DNA"/>
</dbReference>
<dbReference type="GO" id="GO:0004842">
    <property type="term" value="F:ubiquitin-protein transferase activity"/>
    <property type="evidence" value="ECO:0007669"/>
    <property type="project" value="InterPro"/>
</dbReference>
<dbReference type="CDD" id="cd16664">
    <property type="entry name" value="RING-Ubox_PUB"/>
    <property type="match status" value="1"/>
</dbReference>
<dbReference type="Proteomes" id="UP000332933">
    <property type="component" value="Unassembled WGS sequence"/>
</dbReference>
<keyword evidence="2 3" id="KW-0040">ANK repeat</keyword>
<name>A0A485LJM7_9STRA</name>
<dbReference type="InterPro" id="IPR013083">
    <property type="entry name" value="Znf_RING/FYVE/PHD"/>
</dbReference>
<dbReference type="InterPro" id="IPR002110">
    <property type="entry name" value="Ankyrin_rpt"/>
</dbReference>
<dbReference type="EMBL" id="CAADRA010007050">
    <property type="protein sequence ID" value="VFT98922.1"/>
    <property type="molecule type" value="Genomic_DNA"/>
</dbReference>
<feature type="compositionally biased region" description="Low complexity" evidence="4">
    <location>
        <begin position="341"/>
        <end position="369"/>
    </location>
</feature>
<feature type="region of interest" description="Disordered" evidence="4">
    <location>
        <begin position="495"/>
        <end position="533"/>
    </location>
</feature>
<reference evidence="7 8" key="1">
    <citation type="submission" date="2019-03" db="EMBL/GenBank/DDBJ databases">
        <authorList>
            <person name="Gaulin E."/>
            <person name="Dumas B."/>
        </authorList>
    </citation>
    <scope>NUCLEOTIDE SEQUENCE [LARGE SCALE GENOMIC DNA]</scope>
    <source>
        <strain evidence="7">CBS 568.67</strain>
    </source>
</reference>
<feature type="repeat" description="ANK" evidence="3">
    <location>
        <begin position="277"/>
        <end position="309"/>
    </location>
</feature>
<dbReference type="PROSITE" id="PS50088">
    <property type="entry name" value="ANK_REPEAT"/>
    <property type="match status" value="4"/>
</dbReference>
<dbReference type="SUPFAM" id="SSF57850">
    <property type="entry name" value="RING/U-box"/>
    <property type="match status" value="1"/>
</dbReference>
<dbReference type="PROSITE" id="PS51698">
    <property type="entry name" value="U_BOX"/>
    <property type="match status" value="1"/>
</dbReference>
<keyword evidence="8" id="KW-1185">Reference proteome</keyword>
<dbReference type="Gene3D" id="1.25.40.20">
    <property type="entry name" value="Ankyrin repeat-containing domain"/>
    <property type="match status" value="2"/>
</dbReference>
<feature type="repeat" description="ANK" evidence="3">
    <location>
        <begin position="244"/>
        <end position="276"/>
    </location>
</feature>
<feature type="compositionally biased region" description="Basic and acidic residues" evidence="4">
    <location>
        <begin position="500"/>
        <end position="533"/>
    </location>
</feature>
<evidence type="ECO:0000256" key="4">
    <source>
        <dbReference type="SAM" id="MobiDB-lite"/>
    </source>
</evidence>
<sequence length="533" mass="57796">MGGGISTNGDLSQMIACTMLIGEAMFQGLDPRYVRFPDMYRLYDFHVGKTKFRTYKPGGATYVVFNADGSSGVIDRVTGAPPPEADDAPQPDIDEDDKSKYLVVKVGDDRIVLDVTTLNTPNKDGWTPLHASCHTLNAVDAGKAILKAMLAQDGSVDLNLKTSRGPGSFSSGYTPLHIACAYGMEPLVVKLIKANADVHVTNSVQWTPLHEACHRGYTNVVKELLRAGAKADKVCPEFALCPFPGQTPLGEAARQGHVETVKLLLDHGVDKNGVNTLNWTALHEAAYHNRSDIVRTLVVYGADVLIQTNRGAKASDLTISVEIKTMLEDMCNATEQQQKQSATVSSHSNNNSSHSSGGSPKAAAATKSSPAKDKETTTGPLSRKEDFALLGDLPSLQRLHVPAEDDQVVKPASSDKAKKKKRKKSDDVPTEFQCAITHKLLRDPVKSPYGHVFERKVIEKWIQDYGHRCPITGEPLGQAQLTPATQLKDDIAAWNAPESPAKDDAAKAKDDQAKEVKADDAKDAKAEEDIYDF</sequence>
<dbReference type="InterPro" id="IPR003613">
    <property type="entry name" value="Ubox_domain"/>
</dbReference>
<dbReference type="PRINTS" id="PR01415">
    <property type="entry name" value="ANKYRIN"/>
</dbReference>
<dbReference type="Gene3D" id="3.30.40.10">
    <property type="entry name" value="Zinc/RING finger domain, C3HC4 (zinc finger)"/>
    <property type="match status" value="1"/>
</dbReference>
<dbReference type="PANTHER" id="PTHR24171">
    <property type="entry name" value="ANKYRIN REPEAT DOMAIN-CONTAINING PROTEIN 39-RELATED"/>
    <property type="match status" value="1"/>
</dbReference>
<feature type="region of interest" description="Disordered" evidence="4">
    <location>
        <begin position="399"/>
        <end position="430"/>
    </location>
</feature>
<dbReference type="SUPFAM" id="SSF48403">
    <property type="entry name" value="Ankyrin repeat"/>
    <property type="match status" value="1"/>
</dbReference>
<evidence type="ECO:0000256" key="2">
    <source>
        <dbReference type="ARBA" id="ARBA00023043"/>
    </source>
</evidence>
<evidence type="ECO:0000256" key="3">
    <source>
        <dbReference type="PROSITE-ProRule" id="PRU00023"/>
    </source>
</evidence>
<feature type="region of interest" description="Disordered" evidence="4">
    <location>
        <begin position="333"/>
        <end position="385"/>
    </location>
</feature>
<reference evidence="6" key="2">
    <citation type="submission" date="2019-06" db="EMBL/GenBank/DDBJ databases">
        <title>Genomics analysis of Aphanomyces spp. identifies a new class of oomycete effector associated with host adaptation.</title>
        <authorList>
            <person name="Gaulin E."/>
        </authorList>
    </citation>
    <scope>NUCLEOTIDE SEQUENCE</scope>
    <source>
        <strain evidence="6">CBS 578.67</strain>
    </source>
</reference>
<dbReference type="PROSITE" id="PS50297">
    <property type="entry name" value="ANK_REP_REGION"/>
    <property type="match status" value="4"/>
</dbReference>
<organism evidence="7 8">
    <name type="scientific">Aphanomyces stellatus</name>
    <dbReference type="NCBI Taxonomy" id="120398"/>
    <lineage>
        <taxon>Eukaryota</taxon>
        <taxon>Sar</taxon>
        <taxon>Stramenopiles</taxon>
        <taxon>Oomycota</taxon>
        <taxon>Saprolegniomycetes</taxon>
        <taxon>Saprolegniales</taxon>
        <taxon>Verrucalvaceae</taxon>
        <taxon>Aphanomyces</taxon>
    </lineage>
</organism>
<gene>
    <name evidence="7" type="primary">Aste57867_22255</name>
    <name evidence="6" type="ORF">As57867_022185</name>
    <name evidence="7" type="ORF">ASTE57867_22255</name>
</gene>
<dbReference type="Pfam" id="PF12796">
    <property type="entry name" value="Ank_2"/>
    <property type="match status" value="2"/>
</dbReference>
<feature type="compositionally biased region" description="Basic and acidic residues" evidence="4">
    <location>
        <begin position="370"/>
        <end position="385"/>
    </location>
</feature>
<evidence type="ECO:0000313" key="6">
    <source>
        <dbReference type="EMBL" id="KAF0685937.1"/>
    </source>
</evidence>
<dbReference type="SMART" id="SM00248">
    <property type="entry name" value="ANK"/>
    <property type="match status" value="5"/>
</dbReference>
<accession>A0A485LJM7</accession>
<feature type="repeat" description="ANK" evidence="3">
    <location>
        <begin position="204"/>
        <end position="232"/>
    </location>
</feature>
<dbReference type="Pfam" id="PF04564">
    <property type="entry name" value="U-box"/>
    <property type="match status" value="1"/>
</dbReference>
<dbReference type="InterPro" id="IPR045210">
    <property type="entry name" value="RING-Ubox_PUB"/>
</dbReference>
<proteinExistence type="predicted"/>
<dbReference type="InterPro" id="IPR036770">
    <property type="entry name" value="Ankyrin_rpt-contain_sf"/>
</dbReference>